<reference evidence="3" key="2">
    <citation type="submission" date="2025-08" db="UniProtKB">
        <authorList>
            <consortium name="RefSeq"/>
        </authorList>
    </citation>
    <scope>IDENTIFICATION</scope>
    <source>
        <tissue evidence="3">Etiolated seedlings</tissue>
    </source>
</reference>
<dbReference type="PaxDb" id="3827-XP_004499296.1"/>
<keyword evidence="2" id="KW-1185">Reference proteome</keyword>
<dbReference type="Proteomes" id="UP000087171">
    <property type="component" value="Chromosome Ca4"/>
</dbReference>
<dbReference type="PANTHER" id="PTHR11743:SF27">
    <property type="entry name" value="MITOCHONDRIAL OUTER MEMBRANE PROTEIN PORIN 4"/>
    <property type="match status" value="1"/>
</dbReference>
<dbReference type="Gene3D" id="2.40.160.10">
    <property type="entry name" value="Porin"/>
    <property type="match status" value="1"/>
</dbReference>
<reference evidence="2" key="1">
    <citation type="journal article" date="2013" name="Nat. Biotechnol.">
        <title>Draft genome sequence of chickpea (Cicer arietinum) provides a resource for trait improvement.</title>
        <authorList>
            <person name="Varshney R.K."/>
            <person name="Song C."/>
            <person name="Saxena R.K."/>
            <person name="Azam S."/>
            <person name="Yu S."/>
            <person name="Sharpe A.G."/>
            <person name="Cannon S."/>
            <person name="Baek J."/>
            <person name="Rosen B.D."/>
            <person name="Tar'an B."/>
            <person name="Millan T."/>
            <person name="Zhang X."/>
            <person name="Ramsay L.D."/>
            <person name="Iwata A."/>
            <person name="Wang Y."/>
            <person name="Nelson W."/>
            <person name="Farmer A.D."/>
            <person name="Gaur P.M."/>
            <person name="Soderlund C."/>
            <person name="Penmetsa R.V."/>
            <person name="Xu C."/>
            <person name="Bharti A.K."/>
            <person name="He W."/>
            <person name="Winter P."/>
            <person name="Zhao S."/>
            <person name="Hane J.K."/>
            <person name="Carrasquilla-Garcia N."/>
            <person name="Condie J.A."/>
            <person name="Upadhyaya H.D."/>
            <person name="Luo M.C."/>
            <person name="Thudi M."/>
            <person name="Gowda C.L."/>
            <person name="Singh N.P."/>
            <person name="Lichtenzveig J."/>
            <person name="Gali K.K."/>
            <person name="Rubio J."/>
            <person name="Nadarajan N."/>
            <person name="Dolezel J."/>
            <person name="Bansal K.C."/>
            <person name="Xu X."/>
            <person name="Edwards D."/>
            <person name="Zhang G."/>
            <person name="Kahl G."/>
            <person name="Gil J."/>
            <person name="Singh K.B."/>
            <person name="Datta S.K."/>
            <person name="Jackson S.A."/>
            <person name="Wang J."/>
            <person name="Cook D.R."/>
        </authorList>
    </citation>
    <scope>NUCLEOTIDE SEQUENCE [LARGE SCALE GENOMIC DNA]</scope>
    <source>
        <strain evidence="2">cv. CDC Frontier</strain>
    </source>
</reference>
<dbReference type="RefSeq" id="XP_027189434.1">
    <property type="nucleotide sequence ID" value="XM_027333633.1"/>
</dbReference>
<dbReference type="InterPro" id="IPR001925">
    <property type="entry name" value="Porin_Euk"/>
</dbReference>
<organism evidence="2 3">
    <name type="scientific">Cicer arietinum</name>
    <name type="common">Chickpea</name>
    <name type="synonym">Garbanzo</name>
    <dbReference type="NCBI Taxonomy" id="3827"/>
    <lineage>
        <taxon>Eukaryota</taxon>
        <taxon>Viridiplantae</taxon>
        <taxon>Streptophyta</taxon>
        <taxon>Embryophyta</taxon>
        <taxon>Tracheophyta</taxon>
        <taxon>Spermatophyta</taxon>
        <taxon>Magnoliopsida</taxon>
        <taxon>eudicotyledons</taxon>
        <taxon>Gunneridae</taxon>
        <taxon>Pentapetalae</taxon>
        <taxon>rosids</taxon>
        <taxon>fabids</taxon>
        <taxon>Fabales</taxon>
        <taxon>Fabaceae</taxon>
        <taxon>Papilionoideae</taxon>
        <taxon>50 kb inversion clade</taxon>
        <taxon>NPAAA clade</taxon>
        <taxon>Hologalegina</taxon>
        <taxon>IRL clade</taxon>
        <taxon>Cicereae</taxon>
        <taxon>Cicer</taxon>
    </lineage>
</organism>
<dbReference type="GO" id="GO:0005741">
    <property type="term" value="C:mitochondrial outer membrane"/>
    <property type="evidence" value="ECO:0007669"/>
    <property type="project" value="InterPro"/>
</dbReference>
<evidence type="ECO:0000313" key="2">
    <source>
        <dbReference type="Proteomes" id="UP000087171"/>
    </source>
</evidence>
<gene>
    <name evidence="3" type="primary">LOC101502021</name>
</gene>
<sequence>MGIKLSIYFYFYADLLYKDYNFDHKFSLSIPSSSGLGLTATGLKKDQFFSGDINTLYKSGNVIVDVKVDTYSNVSTKVTLNDVFRCKKVALSFNIPDHKSGKVSDLALPIYDSVDACFIS</sequence>
<dbReference type="InterPro" id="IPR027246">
    <property type="entry name" value="Porin_Euk/Tom40"/>
</dbReference>
<evidence type="ECO:0000256" key="1">
    <source>
        <dbReference type="ARBA" id="ARBA00009624"/>
    </source>
</evidence>
<dbReference type="OrthoDB" id="1734872at2759"/>
<dbReference type="PANTHER" id="PTHR11743">
    <property type="entry name" value="VOLTAGE-DEPENDENT ANION-SELECTIVE CHANNEL"/>
    <property type="match status" value="1"/>
</dbReference>
<dbReference type="STRING" id="3827.A0A3Q7X702"/>
<comment type="similarity">
    <text evidence="1">Belongs to the eukaryotic mitochondrial porin (TC 1.B.8.1) family.</text>
</comment>
<dbReference type="Pfam" id="PF01459">
    <property type="entry name" value="Porin_3"/>
    <property type="match status" value="1"/>
</dbReference>
<protein>
    <submittedName>
        <fullName evidence="3">Mitochondrial outer membrane protein porin 4-like</fullName>
    </submittedName>
</protein>
<evidence type="ECO:0000313" key="3">
    <source>
        <dbReference type="RefSeq" id="XP_027189434.1"/>
    </source>
</evidence>
<accession>A0A3Q7X702</accession>
<dbReference type="InterPro" id="IPR023614">
    <property type="entry name" value="Porin_dom_sf"/>
</dbReference>
<dbReference type="AlphaFoldDB" id="A0A3Q7X702"/>
<dbReference type="GO" id="GO:0008308">
    <property type="term" value="F:voltage-gated monoatomic anion channel activity"/>
    <property type="evidence" value="ECO:0007669"/>
    <property type="project" value="InterPro"/>
</dbReference>
<proteinExistence type="inferred from homology"/>
<name>A0A3Q7X702_CICAR</name>